<keyword evidence="4" id="KW-0964">Secreted</keyword>
<dbReference type="EMBL" id="LK031993">
    <property type="protein sequence ID" value="CDY09198.1"/>
    <property type="molecule type" value="Genomic_DNA"/>
</dbReference>
<evidence type="ECO:0000313" key="7">
    <source>
        <dbReference type="Proteomes" id="UP000028999"/>
    </source>
</evidence>
<protein>
    <submittedName>
        <fullName evidence="6">BnaA02g06240D protein</fullName>
    </submittedName>
</protein>
<proteinExistence type="inferred from homology"/>
<evidence type="ECO:0000313" key="6">
    <source>
        <dbReference type="EMBL" id="CDY09198.1"/>
    </source>
</evidence>
<gene>
    <name evidence="6" type="primary">BnaA02g06240D</name>
    <name evidence="6" type="ORF">GSBRNA2T00001443001</name>
</gene>
<dbReference type="GO" id="GO:0005576">
    <property type="term" value="C:extracellular region"/>
    <property type="evidence" value="ECO:0007669"/>
    <property type="project" value="UniProtKB-SubCell"/>
</dbReference>
<dbReference type="Gramene" id="CDY09198">
    <property type="protein sequence ID" value="CDY09198"/>
    <property type="gene ID" value="GSBRNA2T00001443001"/>
</dbReference>
<evidence type="ECO:0000256" key="5">
    <source>
        <dbReference type="ARBA" id="ARBA00022729"/>
    </source>
</evidence>
<keyword evidence="3" id="KW-0713">Self-incompatibility</keyword>
<evidence type="ECO:0000256" key="4">
    <source>
        <dbReference type="ARBA" id="ARBA00022525"/>
    </source>
</evidence>
<evidence type="ECO:0000256" key="2">
    <source>
        <dbReference type="ARBA" id="ARBA00005581"/>
    </source>
</evidence>
<dbReference type="AlphaFoldDB" id="A0A078FBE2"/>
<evidence type="ECO:0000256" key="1">
    <source>
        <dbReference type="ARBA" id="ARBA00004613"/>
    </source>
</evidence>
<keyword evidence="7" id="KW-1185">Reference proteome</keyword>
<name>A0A078FBE2_BRANA</name>
<reference evidence="6 7" key="1">
    <citation type="journal article" date="2014" name="Science">
        <title>Plant genetics. Early allopolyploid evolution in the post-Neolithic Brassica napus oilseed genome.</title>
        <authorList>
            <person name="Chalhoub B."/>
            <person name="Denoeud F."/>
            <person name="Liu S."/>
            <person name="Parkin I.A."/>
            <person name="Tang H."/>
            <person name="Wang X."/>
            <person name="Chiquet J."/>
            <person name="Belcram H."/>
            <person name="Tong C."/>
            <person name="Samans B."/>
            <person name="Correa M."/>
            <person name="Da Silva C."/>
            <person name="Just J."/>
            <person name="Falentin C."/>
            <person name="Koh C.S."/>
            <person name="Le Clainche I."/>
            <person name="Bernard M."/>
            <person name="Bento P."/>
            <person name="Noel B."/>
            <person name="Labadie K."/>
            <person name="Alberti A."/>
            <person name="Charles M."/>
            <person name="Arnaud D."/>
            <person name="Guo H."/>
            <person name="Daviaud C."/>
            <person name="Alamery S."/>
            <person name="Jabbari K."/>
            <person name="Zhao M."/>
            <person name="Edger P.P."/>
            <person name="Chelaifa H."/>
            <person name="Tack D."/>
            <person name="Lassalle G."/>
            <person name="Mestiri I."/>
            <person name="Schnel N."/>
            <person name="Le Paslier M.C."/>
            <person name="Fan G."/>
            <person name="Renault V."/>
            <person name="Bayer P.E."/>
            <person name="Golicz A.A."/>
            <person name="Manoli S."/>
            <person name="Lee T.H."/>
            <person name="Thi V.H."/>
            <person name="Chalabi S."/>
            <person name="Hu Q."/>
            <person name="Fan C."/>
            <person name="Tollenaere R."/>
            <person name="Lu Y."/>
            <person name="Battail C."/>
            <person name="Shen J."/>
            <person name="Sidebottom C.H."/>
            <person name="Wang X."/>
            <person name="Canaguier A."/>
            <person name="Chauveau A."/>
            <person name="Berard A."/>
            <person name="Deniot G."/>
            <person name="Guan M."/>
            <person name="Liu Z."/>
            <person name="Sun F."/>
            <person name="Lim Y.P."/>
            <person name="Lyons E."/>
            <person name="Town C.D."/>
            <person name="Bancroft I."/>
            <person name="Wang X."/>
            <person name="Meng J."/>
            <person name="Ma J."/>
            <person name="Pires J.C."/>
            <person name="King G.J."/>
            <person name="Brunel D."/>
            <person name="Delourme R."/>
            <person name="Renard M."/>
            <person name="Aury J.M."/>
            <person name="Adams K.L."/>
            <person name="Batley J."/>
            <person name="Snowdon R.J."/>
            <person name="Tost J."/>
            <person name="Edwards D."/>
            <person name="Zhou Y."/>
            <person name="Hua W."/>
            <person name="Sharpe A.G."/>
            <person name="Paterson A.H."/>
            <person name="Guan C."/>
            <person name="Wincker P."/>
        </authorList>
    </citation>
    <scope>NUCLEOTIDE SEQUENCE [LARGE SCALE GENOMIC DNA]</scope>
    <source>
        <strain evidence="7">cv. Darmor-bzh</strain>
    </source>
</reference>
<dbReference type="InterPro" id="IPR010264">
    <property type="entry name" value="Self-incomp_S1"/>
</dbReference>
<accession>A0A078FBE2</accession>
<comment type="subcellular location">
    <subcellularLocation>
        <location evidence="1">Secreted</location>
    </subcellularLocation>
</comment>
<dbReference type="Pfam" id="PF05938">
    <property type="entry name" value="Self-incomp_S1"/>
    <property type="match status" value="1"/>
</dbReference>
<evidence type="ECO:0000256" key="3">
    <source>
        <dbReference type="ARBA" id="ARBA00022471"/>
    </source>
</evidence>
<dbReference type="Proteomes" id="UP000028999">
    <property type="component" value="Unassembled WGS sequence"/>
</dbReference>
<organism evidence="6 7">
    <name type="scientific">Brassica napus</name>
    <name type="common">Rape</name>
    <dbReference type="NCBI Taxonomy" id="3708"/>
    <lineage>
        <taxon>Eukaryota</taxon>
        <taxon>Viridiplantae</taxon>
        <taxon>Streptophyta</taxon>
        <taxon>Embryophyta</taxon>
        <taxon>Tracheophyta</taxon>
        <taxon>Spermatophyta</taxon>
        <taxon>Magnoliopsida</taxon>
        <taxon>eudicotyledons</taxon>
        <taxon>Gunneridae</taxon>
        <taxon>Pentapetalae</taxon>
        <taxon>rosids</taxon>
        <taxon>malvids</taxon>
        <taxon>Brassicales</taxon>
        <taxon>Brassicaceae</taxon>
        <taxon>Brassiceae</taxon>
        <taxon>Brassica</taxon>
    </lineage>
</organism>
<dbReference type="GO" id="GO:0060320">
    <property type="term" value="P:rejection of self pollen"/>
    <property type="evidence" value="ECO:0007669"/>
    <property type="project" value="UniProtKB-KW"/>
</dbReference>
<dbReference type="PaxDb" id="3708-A0A078FBE2"/>
<sequence length="73" mass="8155">MCLGLNESKSGCFPNTVEFKNQLGPGSVLKVNCTSNTNENKGIRDVKFNEKYQISFNEAGKERISLLYVSSYN</sequence>
<comment type="similarity">
    <text evidence="2">Belongs to the plant self-incompatibility (S1) protein family.</text>
</comment>
<keyword evidence="5" id="KW-0732">Signal</keyword>